<name>A0A178HN16_9HYPH</name>
<dbReference type="AlphaFoldDB" id="A0A178HN16"/>
<dbReference type="PANTHER" id="PTHR10146:SF14">
    <property type="entry name" value="PYRIDOXAL PHOSPHATE HOMEOSTASIS PROTEIN"/>
    <property type="match status" value="1"/>
</dbReference>
<evidence type="ECO:0000313" key="6">
    <source>
        <dbReference type="EMBL" id="OAM73366.1"/>
    </source>
</evidence>
<feature type="domain" description="Alanine racemase N-terminal" evidence="5">
    <location>
        <begin position="12"/>
        <end position="223"/>
    </location>
</feature>
<dbReference type="Proteomes" id="UP000078389">
    <property type="component" value="Unassembled WGS sequence"/>
</dbReference>
<proteinExistence type="inferred from homology"/>
<comment type="similarity">
    <text evidence="2 4">Belongs to the pyridoxal phosphate-binding protein YggS/PROSC family.</text>
</comment>
<comment type="function">
    <text evidence="2">Pyridoxal 5'-phosphate (PLP)-binding protein, which is involved in PLP homeostasis.</text>
</comment>
<dbReference type="RefSeq" id="WP_067460558.1">
    <property type="nucleotide sequence ID" value="NZ_LVVY01000141.1"/>
</dbReference>
<sequence length="228" mass="24651">MAESLAGAQTALDYIRNRMEKARRRFGAPPEAVELVAVSKTFPAAAIEPFLLAGQRVFGENRVQEAKEKWPGLRAKYPDIALHLIGPLQTNKAREAVELFDVIESVDRDKLAGILAREMARQGRSLPCFVQVNIGGEAQKAGIAVSEAVDFVRRCRAEHGLDIVGLMCIPPDGQPPGPYFAHLAQLGREAEVPRLSMGMSGDFETAIAMGATSVRVGSALFGRRTTPA</sequence>
<dbReference type="PIRSF" id="PIRSF004848">
    <property type="entry name" value="YBL036c_PLPDEIII"/>
    <property type="match status" value="1"/>
</dbReference>
<protein>
    <recommendedName>
        <fullName evidence="2">Pyridoxal phosphate homeostasis protein</fullName>
        <shortName evidence="2">PLP homeostasis protein</shortName>
    </recommendedName>
</protein>
<dbReference type="STRING" id="1770058.A3840_18460"/>
<dbReference type="FunFam" id="3.20.20.10:FF:000018">
    <property type="entry name" value="Pyridoxal phosphate homeostasis protein"/>
    <property type="match status" value="1"/>
</dbReference>
<dbReference type="InterPro" id="IPR001608">
    <property type="entry name" value="Ala_racemase_N"/>
</dbReference>
<comment type="caution">
    <text evidence="6">The sequence shown here is derived from an EMBL/GenBank/DDBJ whole genome shotgun (WGS) entry which is preliminary data.</text>
</comment>
<dbReference type="Pfam" id="PF01168">
    <property type="entry name" value="Ala_racemase_N"/>
    <property type="match status" value="1"/>
</dbReference>
<accession>A0A178HN16</accession>
<dbReference type="SUPFAM" id="SSF51419">
    <property type="entry name" value="PLP-binding barrel"/>
    <property type="match status" value="1"/>
</dbReference>
<evidence type="ECO:0000256" key="1">
    <source>
        <dbReference type="ARBA" id="ARBA00022898"/>
    </source>
</evidence>
<dbReference type="InterPro" id="IPR011078">
    <property type="entry name" value="PyrdxlP_homeostasis"/>
</dbReference>
<keyword evidence="1 2" id="KW-0663">Pyridoxal phosphate</keyword>
<reference evidence="6 7" key="1">
    <citation type="submission" date="2016-03" db="EMBL/GenBank/DDBJ databases">
        <title>Genome sequencing of Devosia sp. S37.</title>
        <authorList>
            <person name="Mohd Nor M."/>
        </authorList>
    </citation>
    <scope>NUCLEOTIDE SEQUENCE [LARGE SCALE GENOMIC DNA]</scope>
    <source>
        <strain evidence="6 7">S37</strain>
    </source>
</reference>
<keyword evidence="7" id="KW-1185">Reference proteome</keyword>
<dbReference type="OrthoDB" id="9804072at2"/>
<evidence type="ECO:0000256" key="4">
    <source>
        <dbReference type="RuleBase" id="RU004514"/>
    </source>
</evidence>
<evidence type="ECO:0000256" key="2">
    <source>
        <dbReference type="HAMAP-Rule" id="MF_02087"/>
    </source>
</evidence>
<gene>
    <name evidence="6" type="ORF">A3840_18460</name>
</gene>
<comment type="cofactor">
    <cofactor evidence="3">
        <name>pyridoxal 5'-phosphate</name>
        <dbReference type="ChEBI" id="CHEBI:597326"/>
    </cofactor>
</comment>
<dbReference type="HAMAP" id="MF_02087">
    <property type="entry name" value="PLP_homeostasis"/>
    <property type="match status" value="1"/>
</dbReference>
<dbReference type="CDD" id="cd00635">
    <property type="entry name" value="PLPDE_III_YBL036c_like"/>
    <property type="match status" value="1"/>
</dbReference>
<dbReference type="InterPro" id="IPR029066">
    <property type="entry name" value="PLP-binding_barrel"/>
</dbReference>
<evidence type="ECO:0000259" key="5">
    <source>
        <dbReference type="Pfam" id="PF01168"/>
    </source>
</evidence>
<dbReference type="Gene3D" id="3.20.20.10">
    <property type="entry name" value="Alanine racemase"/>
    <property type="match status" value="1"/>
</dbReference>
<dbReference type="NCBIfam" id="TIGR00044">
    <property type="entry name" value="YggS family pyridoxal phosphate-dependent enzyme"/>
    <property type="match status" value="1"/>
</dbReference>
<evidence type="ECO:0000313" key="7">
    <source>
        <dbReference type="Proteomes" id="UP000078389"/>
    </source>
</evidence>
<organism evidence="6 7">
    <name type="scientific">Devosia elaeis</name>
    <dbReference type="NCBI Taxonomy" id="1770058"/>
    <lineage>
        <taxon>Bacteria</taxon>
        <taxon>Pseudomonadati</taxon>
        <taxon>Pseudomonadota</taxon>
        <taxon>Alphaproteobacteria</taxon>
        <taxon>Hyphomicrobiales</taxon>
        <taxon>Devosiaceae</taxon>
        <taxon>Devosia</taxon>
    </lineage>
</organism>
<feature type="modified residue" description="N6-(pyridoxal phosphate)lysine" evidence="2 3">
    <location>
        <position position="40"/>
    </location>
</feature>
<dbReference type="EMBL" id="LVVY01000141">
    <property type="protein sequence ID" value="OAM73366.1"/>
    <property type="molecule type" value="Genomic_DNA"/>
</dbReference>
<dbReference type="GO" id="GO:0030170">
    <property type="term" value="F:pyridoxal phosphate binding"/>
    <property type="evidence" value="ECO:0007669"/>
    <property type="project" value="UniProtKB-UniRule"/>
</dbReference>
<evidence type="ECO:0000256" key="3">
    <source>
        <dbReference type="PIRSR" id="PIRSR004848-1"/>
    </source>
</evidence>
<dbReference type="PANTHER" id="PTHR10146">
    <property type="entry name" value="PROLINE SYNTHETASE CO-TRANSCRIBED BACTERIAL HOMOLOG PROTEIN"/>
    <property type="match status" value="1"/>
</dbReference>